<keyword evidence="3" id="KW-1185">Reference proteome</keyword>
<feature type="region of interest" description="Disordered" evidence="1">
    <location>
        <begin position="132"/>
        <end position="153"/>
    </location>
</feature>
<sequence length="866" mass="93831">MAVDSELRPTSAPVAHKLQQLNGGIKVDPVQNGAHKPDVVSSAVSGGYADIDGIADKFRQHLTIPIIDKSTGDSSWTVLIPGSFITEKGTSVDSINDCVSAKPDWRAGDVVVDGITVRAVVGSRGLLLSAQQSEKSHQSTSVHLDESGSSANVSLKVQPDGTLEVHKTCSHDGIDENGRPWLERQNRFLETSVAVRETDIFVRPLRFTASDETFSIDFPYLPSQTLAQLAMAGMGGDLLLDTTSALLGEMAQKVWPKTATEAPADFIEKAHFDRIDRRVAIARAAVPELGAIVDSSEVILNGRTLLGFHAVTEQLRQHPALRRIAPTLIGEIHGDLNLHNILCCVGPAARRPVALIDPRGVHLLSDFAHTRDFEPGDYAYELSKLKFSLSAFSEIRHGYLTLEGAGTEFWIRFRHHAGSETMRQADAGFFDALAANAAFMSWVKEVEPAGFDALRMRVLLGEAANFVADAACALGRDTVHEVVPLFLIGLDKLNSVLATLNDNIPEHKLDDWFARSGEQDTTAGIQAVQQSLLKSRTAAPLWDVLEISVPAGLVLTAKCLLENLRGRCFPRSTVIYRSSTPGSEIAFPCVLLHDLEENQSATCALLSKVKQSNTFFEASGVSNSTRDALRIISVQATSDVSSSFGRQGNKLLAPGPWGASPLELILLTAQQLRFAKGGRWVLDDSSFSVFSRGLKAPSGDVCVLIRSIATDQILSPLDRVFQDVVYKSRPDEPRAVLSGPVFLSTEVAIALASAVAKVVQARGSLLSDILLAPKMDKSTWMKLYRATSRADAEEAWDAAQKLSAAVPAGVEPEFLSSGDDESSVYKFGSLEEYRSLVERAKSDPDMNSLAFLAATLAWREQWTIGE</sequence>
<dbReference type="GeneID" id="30023117"/>
<proteinExistence type="predicted"/>
<gene>
    <name evidence="2" type="ORF">ISF_06825</name>
</gene>
<evidence type="ECO:0000313" key="3">
    <source>
        <dbReference type="Proteomes" id="UP000076744"/>
    </source>
</evidence>
<dbReference type="Proteomes" id="UP000076744">
    <property type="component" value="Unassembled WGS sequence"/>
</dbReference>
<dbReference type="OrthoDB" id="416253at2759"/>
<protein>
    <submittedName>
        <fullName evidence="2">Uncharacterized protein</fullName>
    </submittedName>
</protein>
<name>A0A167R5C3_CORFA</name>
<comment type="caution">
    <text evidence="2">The sequence shown here is derived from an EMBL/GenBank/DDBJ whole genome shotgun (WGS) entry which is preliminary data.</text>
</comment>
<dbReference type="SUPFAM" id="SSF56112">
    <property type="entry name" value="Protein kinase-like (PK-like)"/>
    <property type="match status" value="1"/>
</dbReference>
<reference evidence="2 3" key="1">
    <citation type="journal article" date="2016" name="Genome Biol. Evol.">
        <title>Divergent and convergent evolution of fungal pathogenicity.</title>
        <authorList>
            <person name="Shang Y."/>
            <person name="Xiao G."/>
            <person name="Zheng P."/>
            <person name="Cen K."/>
            <person name="Zhan S."/>
            <person name="Wang C."/>
        </authorList>
    </citation>
    <scope>NUCLEOTIDE SEQUENCE [LARGE SCALE GENOMIC DNA]</scope>
    <source>
        <strain evidence="2 3">ARSEF 2679</strain>
    </source>
</reference>
<accession>A0A167R5C3</accession>
<organism evidence="2 3">
    <name type="scientific">Cordyceps fumosorosea (strain ARSEF 2679)</name>
    <name type="common">Isaria fumosorosea</name>
    <dbReference type="NCBI Taxonomy" id="1081104"/>
    <lineage>
        <taxon>Eukaryota</taxon>
        <taxon>Fungi</taxon>
        <taxon>Dikarya</taxon>
        <taxon>Ascomycota</taxon>
        <taxon>Pezizomycotina</taxon>
        <taxon>Sordariomycetes</taxon>
        <taxon>Hypocreomycetidae</taxon>
        <taxon>Hypocreales</taxon>
        <taxon>Cordycipitaceae</taxon>
        <taxon>Cordyceps</taxon>
    </lineage>
</organism>
<dbReference type="RefSeq" id="XP_018702469.1">
    <property type="nucleotide sequence ID" value="XM_018850429.1"/>
</dbReference>
<dbReference type="InterPro" id="IPR011009">
    <property type="entry name" value="Kinase-like_dom_sf"/>
</dbReference>
<evidence type="ECO:0000256" key="1">
    <source>
        <dbReference type="SAM" id="MobiDB-lite"/>
    </source>
</evidence>
<dbReference type="EMBL" id="AZHB01000018">
    <property type="protein sequence ID" value="OAA58286.1"/>
    <property type="molecule type" value="Genomic_DNA"/>
</dbReference>
<dbReference type="AlphaFoldDB" id="A0A167R5C3"/>
<evidence type="ECO:0000313" key="2">
    <source>
        <dbReference type="EMBL" id="OAA58286.1"/>
    </source>
</evidence>